<protein>
    <submittedName>
        <fullName evidence="2">Uncharacterized protein</fullName>
    </submittedName>
</protein>
<name>A0A448WWD9_9PLAT</name>
<evidence type="ECO:0000313" key="2">
    <source>
        <dbReference type="EMBL" id="VEL21790.1"/>
    </source>
</evidence>
<reference evidence="2" key="1">
    <citation type="submission" date="2018-11" db="EMBL/GenBank/DDBJ databases">
        <authorList>
            <consortium name="Pathogen Informatics"/>
        </authorList>
    </citation>
    <scope>NUCLEOTIDE SEQUENCE</scope>
</reference>
<gene>
    <name evidence="2" type="ORF">PXEA_LOCUS15230</name>
</gene>
<organism evidence="2 3">
    <name type="scientific">Protopolystoma xenopodis</name>
    <dbReference type="NCBI Taxonomy" id="117903"/>
    <lineage>
        <taxon>Eukaryota</taxon>
        <taxon>Metazoa</taxon>
        <taxon>Spiralia</taxon>
        <taxon>Lophotrochozoa</taxon>
        <taxon>Platyhelminthes</taxon>
        <taxon>Monogenea</taxon>
        <taxon>Polyopisthocotylea</taxon>
        <taxon>Polystomatidea</taxon>
        <taxon>Polystomatidae</taxon>
        <taxon>Protopolystoma</taxon>
    </lineage>
</organism>
<evidence type="ECO:0000256" key="1">
    <source>
        <dbReference type="SAM" id="MobiDB-lite"/>
    </source>
</evidence>
<dbReference type="AlphaFoldDB" id="A0A448WWD9"/>
<feature type="region of interest" description="Disordered" evidence="1">
    <location>
        <begin position="133"/>
        <end position="154"/>
    </location>
</feature>
<sequence length="181" mass="18796">MSGRISSDSGSDLDLVGFIGSASVGSSGVRVATGFATSTDSLTSPVRGARQRSIVALSGKLQPALDCTSPTLVSKGRCTDVEDGDGSAFEIGEANCVGVSPGRVGPREKRRRMASLSQTADSDFQVNGDCISGMDDLRSGGRPRKRARTQSLSAGSAYSPEVSGIYFAGLEIFDFPKGYNK</sequence>
<proteinExistence type="predicted"/>
<accession>A0A448WWD9</accession>
<comment type="caution">
    <text evidence="2">The sequence shown here is derived from an EMBL/GenBank/DDBJ whole genome shotgun (WGS) entry which is preliminary data.</text>
</comment>
<dbReference type="EMBL" id="CAAALY010053107">
    <property type="protein sequence ID" value="VEL21790.1"/>
    <property type="molecule type" value="Genomic_DNA"/>
</dbReference>
<dbReference type="Proteomes" id="UP000784294">
    <property type="component" value="Unassembled WGS sequence"/>
</dbReference>
<keyword evidence="3" id="KW-1185">Reference proteome</keyword>
<evidence type="ECO:0000313" key="3">
    <source>
        <dbReference type="Proteomes" id="UP000784294"/>
    </source>
</evidence>